<organism evidence="2 3">
    <name type="scientific">Zymoseptoria brevis</name>
    <dbReference type="NCBI Taxonomy" id="1047168"/>
    <lineage>
        <taxon>Eukaryota</taxon>
        <taxon>Fungi</taxon>
        <taxon>Dikarya</taxon>
        <taxon>Ascomycota</taxon>
        <taxon>Pezizomycotina</taxon>
        <taxon>Dothideomycetes</taxon>
        <taxon>Dothideomycetidae</taxon>
        <taxon>Mycosphaerellales</taxon>
        <taxon>Mycosphaerellaceae</taxon>
        <taxon>Zymoseptoria</taxon>
    </lineage>
</organism>
<feature type="transmembrane region" description="Helical" evidence="1">
    <location>
        <begin position="108"/>
        <end position="133"/>
    </location>
</feature>
<evidence type="ECO:0000313" key="2">
    <source>
        <dbReference type="EMBL" id="KJX99593.1"/>
    </source>
</evidence>
<keyword evidence="1" id="KW-0472">Membrane</keyword>
<protein>
    <submittedName>
        <fullName evidence="2">Uncharacterized protein</fullName>
    </submittedName>
</protein>
<sequence length="164" mass="18122">MAYTNPPPAYPASERTPLLLRVPSNLSATSTLLEAYDADTEDQAIPDVLPTYRTLSRSPPAYCNLTCTHPSGAPYWPLAECCYNRYLIGYRRREARAEARRRMERSQACMAVGFGCIMFLLMILVGMTVVTIFNWGTSDAVVVATALSDQSSSKAKLEDVVLTD</sequence>
<proteinExistence type="predicted"/>
<reference evidence="2 3" key="1">
    <citation type="submission" date="2015-03" db="EMBL/GenBank/DDBJ databases">
        <title>RNA-seq based gene annotation and comparative genomics of four Zymoseptoria species reveal species-specific pathogenicity related genes and transposable element activity.</title>
        <authorList>
            <person name="Grandaubert J."/>
            <person name="Bhattacharyya A."/>
            <person name="Stukenbrock E.H."/>
        </authorList>
    </citation>
    <scope>NUCLEOTIDE SEQUENCE [LARGE SCALE GENOMIC DNA]</scope>
    <source>
        <strain evidence="2 3">Zb18110</strain>
    </source>
</reference>
<dbReference type="EMBL" id="LAFY01000346">
    <property type="protein sequence ID" value="KJX99593.1"/>
    <property type="molecule type" value="Genomic_DNA"/>
</dbReference>
<dbReference type="AlphaFoldDB" id="A0A0F4GQU6"/>
<gene>
    <name evidence="2" type="ORF">TI39_contig354g00108</name>
</gene>
<keyword evidence="3" id="KW-1185">Reference proteome</keyword>
<evidence type="ECO:0000256" key="1">
    <source>
        <dbReference type="SAM" id="Phobius"/>
    </source>
</evidence>
<dbReference type="Proteomes" id="UP000033647">
    <property type="component" value="Unassembled WGS sequence"/>
</dbReference>
<comment type="caution">
    <text evidence="2">The sequence shown here is derived from an EMBL/GenBank/DDBJ whole genome shotgun (WGS) entry which is preliminary data.</text>
</comment>
<name>A0A0F4GQU6_9PEZI</name>
<keyword evidence="1" id="KW-1133">Transmembrane helix</keyword>
<keyword evidence="1" id="KW-0812">Transmembrane</keyword>
<accession>A0A0F4GQU6</accession>
<dbReference type="OrthoDB" id="10307491at2759"/>
<evidence type="ECO:0000313" key="3">
    <source>
        <dbReference type="Proteomes" id="UP000033647"/>
    </source>
</evidence>